<feature type="region of interest" description="Disordered" evidence="4">
    <location>
        <begin position="1"/>
        <end position="130"/>
    </location>
</feature>
<protein>
    <submittedName>
        <fullName evidence="5">Uncharacterized protein</fullName>
    </submittedName>
</protein>
<feature type="compositionally biased region" description="Basic and acidic residues" evidence="4">
    <location>
        <begin position="75"/>
        <end position="96"/>
    </location>
</feature>
<dbReference type="EMBL" id="CP119898">
    <property type="protein sequence ID" value="WFD28733.1"/>
    <property type="molecule type" value="Genomic_DNA"/>
</dbReference>
<gene>
    <name evidence="5" type="ORF">MNAN1_003747</name>
</gene>
<feature type="compositionally biased region" description="Basic and acidic residues" evidence="4">
    <location>
        <begin position="198"/>
        <end position="207"/>
    </location>
</feature>
<evidence type="ECO:0000313" key="5">
    <source>
        <dbReference type="EMBL" id="WFD28733.1"/>
    </source>
</evidence>
<keyword evidence="6" id="KW-1185">Reference proteome</keyword>
<organism evidence="5 6">
    <name type="scientific">Malassezia nana</name>
    <dbReference type="NCBI Taxonomy" id="180528"/>
    <lineage>
        <taxon>Eukaryota</taxon>
        <taxon>Fungi</taxon>
        <taxon>Dikarya</taxon>
        <taxon>Basidiomycota</taxon>
        <taxon>Ustilaginomycotina</taxon>
        <taxon>Malasseziomycetes</taxon>
        <taxon>Malasseziales</taxon>
        <taxon>Malasseziaceae</taxon>
        <taxon>Malassezia</taxon>
    </lineage>
</organism>
<feature type="compositionally biased region" description="Polar residues" evidence="4">
    <location>
        <begin position="29"/>
        <end position="42"/>
    </location>
</feature>
<reference evidence="5" key="1">
    <citation type="submission" date="2023-03" db="EMBL/GenBank/DDBJ databases">
        <title>Mating type loci evolution in Malassezia.</title>
        <authorList>
            <person name="Coelho M.A."/>
        </authorList>
    </citation>
    <scope>NUCLEOTIDE SEQUENCE</scope>
    <source>
        <strain evidence="5">CBS 9557</strain>
    </source>
</reference>
<evidence type="ECO:0000256" key="2">
    <source>
        <dbReference type="ARBA" id="ARBA00007643"/>
    </source>
</evidence>
<evidence type="ECO:0000313" key="6">
    <source>
        <dbReference type="Proteomes" id="UP001213623"/>
    </source>
</evidence>
<feature type="compositionally biased region" description="Gly residues" evidence="4">
    <location>
        <begin position="1"/>
        <end position="10"/>
    </location>
</feature>
<comment type="subcellular location">
    <subcellularLocation>
        <location evidence="1">Nucleus</location>
    </subcellularLocation>
</comment>
<dbReference type="PANTHER" id="PTHR13486:SF2">
    <property type="entry name" value="SPLICING FACTOR C9ORF78"/>
    <property type="match status" value="1"/>
</dbReference>
<keyword evidence="3" id="KW-0539">Nucleus</keyword>
<name>A0AAF0J536_9BASI</name>
<evidence type="ECO:0000256" key="3">
    <source>
        <dbReference type="ARBA" id="ARBA00023242"/>
    </source>
</evidence>
<dbReference type="GO" id="GO:0005681">
    <property type="term" value="C:spliceosomal complex"/>
    <property type="evidence" value="ECO:0007669"/>
    <property type="project" value="TreeGrafter"/>
</dbReference>
<dbReference type="Pfam" id="PF07052">
    <property type="entry name" value="Hep_59"/>
    <property type="match status" value="1"/>
</dbReference>
<feature type="region of interest" description="Disordered" evidence="4">
    <location>
        <begin position="164"/>
        <end position="207"/>
    </location>
</feature>
<comment type="similarity">
    <text evidence="2">Belongs to the TLS1 family.</text>
</comment>
<evidence type="ECO:0000256" key="4">
    <source>
        <dbReference type="SAM" id="MobiDB-lite"/>
    </source>
</evidence>
<accession>A0AAF0J536</accession>
<evidence type="ECO:0000256" key="1">
    <source>
        <dbReference type="ARBA" id="ARBA00004123"/>
    </source>
</evidence>
<dbReference type="GO" id="GO:0000398">
    <property type="term" value="P:mRNA splicing, via spliceosome"/>
    <property type="evidence" value="ECO:0007669"/>
    <property type="project" value="TreeGrafter"/>
</dbReference>
<feature type="compositionally biased region" description="Basic residues" evidence="4">
    <location>
        <begin position="13"/>
        <end position="24"/>
    </location>
</feature>
<feature type="compositionally biased region" description="Pro residues" evidence="4">
    <location>
        <begin position="105"/>
        <end position="114"/>
    </location>
</feature>
<dbReference type="PANTHER" id="PTHR13486">
    <property type="entry name" value="TELOMERE LENGTH AND SILENCING PROTEIN 1 TLS1 FAMILY MEMBER"/>
    <property type="match status" value="1"/>
</dbReference>
<proteinExistence type="inferred from homology"/>
<dbReference type="InterPro" id="IPR010756">
    <property type="entry name" value="Tls1-like"/>
</dbReference>
<sequence length="218" mass="24563">MAEGGPGGGQPLFKKRTHSRRQAHRISTYEATSQKGTAQDESVSVDKLVSLREKHRKPTGIELSCLNEGHRKRHEKDTDTNYEKEEKRPSKGDQHLSHFVRASDAPPPASPDAPPGTRSDQSIVPCDTPVTHSNAILTSVPEVDLGLQPRLENIEATEKAKRALMQRPIPNLRPHPEPSTLDEARRQAQYGPPPSQVPRKERAIDDQVYKRFRRRMMH</sequence>
<dbReference type="AlphaFoldDB" id="A0AAF0J536"/>
<dbReference type="Proteomes" id="UP001213623">
    <property type="component" value="Chromosome 7"/>
</dbReference>